<evidence type="ECO:0000313" key="2">
    <source>
        <dbReference type="EMBL" id="EQC38512.1"/>
    </source>
</evidence>
<dbReference type="AlphaFoldDB" id="T0S784"/>
<dbReference type="Proteomes" id="UP000030762">
    <property type="component" value="Unassembled WGS sequence"/>
</dbReference>
<dbReference type="VEuPathDB" id="FungiDB:SDRG_04219"/>
<protein>
    <submittedName>
        <fullName evidence="2">Uncharacterized protein</fullName>
    </submittedName>
</protein>
<proteinExistence type="predicted"/>
<dbReference type="RefSeq" id="XP_008608104.1">
    <property type="nucleotide sequence ID" value="XM_008609882.1"/>
</dbReference>
<dbReference type="EMBL" id="JH767141">
    <property type="protein sequence ID" value="EQC38512.1"/>
    <property type="molecule type" value="Genomic_DNA"/>
</dbReference>
<organism evidence="2 3">
    <name type="scientific">Saprolegnia diclina (strain VS20)</name>
    <dbReference type="NCBI Taxonomy" id="1156394"/>
    <lineage>
        <taxon>Eukaryota</taxon>
        <taxon>Sar</taxon>
        <taxon>Stramenopiles</taxon>
        <taxon>Oomycota</taxon>
        <taxon>Saprolegniomycetes</taxon>
        <taxon>Saprolegniales</taxon>
        <taxon>Saprolegniaceae</taxon>
        <taxon>Saprolegnia</taxon>
    </lineage>
</organism>
<name>T0S784_SAPDV</name>
<accession>T0S784</accession>
<dbReference type="OrthoDB" id="62008at2759"/>
<dbReference type="InParanoid" id="T0S784"/>
<feature type="region of interest" description="Disordered" evidence="1">
    <location>
        <begin position="286"/>
        <end position="309"/>
    </location>
</feature>
<dbReference type="GeneID" id="19944946"/>
<keyword evidence="3" id="KW-1185">Reference proteome</keyword>
<evidence type="ECO:0000256" key="1">
    <source>
        <dbReference type="SAM" id="MobiDB-lite"/>
    </source>
</evidence>
<dbReference type="eggNOG" id="ENOG502S46P">
    <property type="taxonomic scope" value="Eukaryota"/>
</dbReference>
<gene>
    <name evidence="2" type="ORF">SDRG_04219</name>
</gene>
<evidence type="ECO:0000313" key="3">
    <source>
        <dbReference type="Proteomes" id="UP000030762"/>
    </source>
</evidence>
<reference evidence="2 3" key="1">
    <citation type="submission" date="2012-04" db="EMBL/GenBank/DDBJ databases">
        <title>The Genome Sequence of Saprolegnia declina VS20.</title>
        <authorList>
            <consortium name="The Broad Institute Genome Sequencing Platform"/>
            <person name="Russ C."/>
            <person name="Nusbaum C."/>
            <person name="Tyler B."/>
            <person name="van West P."/>
            <person name="Dieguez-Uribeondo J."/>
            <person name="de Bruijn I."/>
            <person name="Tripathy S."/>
            <person name="Jiang R."/>
            <person name="Young S.K."/>
            <person name="Zeng Q."/>
            <person name="Gargeya S."/>
            <person name="Fitzgerald M."/>
            <person name="Haas B."/>
            <person name="Abouelleil A."/>
            <person name="Alvarado L."/>
            <person name="Arachchi H.M."/>
            <person name="Berlin A."/>
            <person name="Chapman S.B."/>
            <person name="Goldberg J."/>
            <person name="Griggs A."/>
            <person name="Gujja S."/>
            <person name="Hansen M."/>
            <person name="Howarth C."/>
            <person name="Imamovic A."/>
            <person name="Larimer J."/>
            <person name="McCowen C."/>
            <person name="Montmayeur A."/>
            <person name="Murphy C."/>
            <person name="Neiman D."/>
            <person name="Pearson M."/>
            <person name="Priest M."/>
            <person name="Roberts A."/>
            <person name="Saif S."/>
            <person name="Shea T."/>
            <person name="Sisk P."/>
            <person name="Sykes S."/>
            <person name="Wortman J."/>
            <person name="Nusbaum C."/>
            <person name="Birren B."/>
        </authorList>
    </citation>
    <scope>NUCLEOTIDE SEQUENCE [LARGE SCALE GENOMIC DNA]</scope>
    <source>
        <strain evidence="2 3">VS20</strain>
    </source>
</reference>
<dbReference type="OMA" id="EVCKISM"/>
<sequence>MNTIFTQCESPEAQPMYTCEVCKISMRSAKKLEDHVNHSPLHKAAMQESELAFQLELNGRRDIRPSSPCRQRLIYDGNKLFWRINETLELHMYEAINVRTITVLAQKDHSRDKIKPLVLDLALLHKCIASSSTAAESKQQPNEDMSAAAKREATIKYILTRLQATKDSGDVISLYIQKQNGDVCDPTTTADAGRTYTIEPDSQVPRRRHTYDEAKVVQKDLDHHTEALKSSRRVAEKHSDSIRLALDAFIDLSTSVKTRPHDGGMSWLGAYSRVRQRNTVEVFKERMKHGHDGPRSPSSKPTDHSEYKS</sequence>